<evidence type="ECO:0000256" key="3">
    <source>
        <dbReference type="ARBA" id="ARBA00022705"/>
    </source>
</evidence>
<comment type="subunit">
    <text evidence="12">Homodimer.</text>
</comment>
<dbReference type="InterPro" id="IPR015927">
    <property type="entry name" value="Peptidase_S24_S26A/B/C"/>
</dbReference>
<accession>A0A172T1N3</accession>
<keyword evidence="2 12" id="KW-0678">Repressor</keyword>
<protein>
    <recommendedName>
        <fullName evidence="12">LexA repressor</fullName>
        <ecNumber evidence="12">3.4.21.88</ecNumber>
    </recommendedName>
</protein>
<dbReference type="GO" id="GO:0009432">
    <property type="term" value="P:SOS response"/>
    <property type="evidence" value="ECO:0007669"/>
    <property type="project" value="UniProtKB-UniRule"/>
</dbReference>
<dbReference type="Gene3D" id="2.10.109.10">
    <property type="entry name" value="Umud Fragment, subunit A"/>
    <property type="match status" value="1"/>
</dbReference>
<feature type="active site" description="For autocatalytic cleavage activity" evidence="12">
    <location>
        <position position="156"/>
    </location>
</feature>
<dbReference type="PRINTS" id="PR00726">
    <property type="entry name" value="LEXASERPTASE"/>
</dbReference>
<dbReference type="SUPFAM" id="SSF46785">
    <property type="entry name" value="Winged helix' DNA-binding domain"/>
    <property type="match status" value="1"/>
</dbReference>
<dbReference type="InterPro" id="IPR036388">
    <property type="entry name" value="WH-like_DNA-bd_sf"/>
</dbReference>
<dbReference type="GO" id="GO:0045892">
    <property type="term" value="P:negative regulation of DNA-templated transcription"/>
    <property type="evidence" value="ECO:0007669"/>
    <property type="project" value="UniProtKB-UniRule"/>
</dbReference>
<evidence type="ECO:0000259" key="15">
    <source>
        <dbReference type="Pfam" id="PF01726"/>
    </source>
</evidence>
<evidence type="ECO:0000256" key="11">
    <source>
        <dbReference type="ARBA" id="ARBA00023236"/>
    </source>
</evidence>
<evidence type="ECO:0000256" key="4">
    <source>
        <dbReference type="ARBA" id="ARBA00022763"/>
    </source>
</evidence>
<organism evidence="16 17">
    <name type="scientific">Fervidobacterium pennivorans</name>
    <dbReference type="NCBI Taxonomy" id="93466"/>
    <lineage>
        <taxon>Bacteria</taxon>
        <taxon>Thermotogati</taxon>
        <taxon>Thermotogota</taxon>
        <taxon>Thermotogae</taxon>
        <taxon>Thermotogales</taxon>
        <taxon>Fervidobacteriaceae</taxon>
        <taxon>Fervidobacterium</taxon>
    </lineage>
</organism>
<evidence type="ECO:0000313" key="16">
    <source>
        <dbReference type="EMBL" id="ANE40900.1"/>
    </source>
</evidence>
<evidence type="ECO:0000256" key="13">
    <source>
        <dbReference type="RuleBase" id="RU003991"/>
    </source>
</evidence>
<dbReference type="PANTHER" id="PTHR33516:SF2">
    <property type="entry name" value="LEXA REPRESSOR-RELATED"/>
    <property type="match status" value="1"/>
</dbReference>
<dbReference type="SUPFAM" id="SSF51306">
    <property type="entry name" value="LexA/Signal peptidase"/>
    <property type="match status" value="1"/>
</dbReference>
<dbReference type="Gene3D" id="1.10.10.10">
    <property type="entry name" value="Winged helix-like DNA-binding domain superfamily/Winged helix DNA-binding domain"/>
    <property type="match status" value="1"/>
</dbReference>
<proteinExistence type="inferred from homology"/>
<dbReference type="GO" id="GO:0006508">
    <property type="term" value="P:proteolysis"/>
    <property type="evidence" value="ECO:0007669"/>
    <property type="project" value="InterPro"/>
</dbReference>
<dbReference type="GO" id="GO:0006260">
    <property type="term" value="P:DNA replication"/>
    <property type="evidence" value="ECO:0007669"/>
    <property type="project" value="UniProtKB-UniRule"/>
</dbReference>
<dbReference type="PANTHER" id="PTHR33516">
    <property type="entry name" value="LEXA REPRESSOR"/>
    <property type="match status" value="1"/>
</dbReference>
<dbReference type="EMBL" id="CP011393">
    <property type="protein sequence ID" value="ANE40900.1"/>
    <property type="molecule type" value="Genomic_DNA"/>
</dbReference>
<dbReference type="AlphaFoldDB" id="A0A172T1N3"/>
<dbReference type="GO" id="GO:0006281">
    <property type="term" value="P:DNA repair"/>
    <property type="evidence" value="ECO:0007669"/>
    <property type="project" value="UniProtKB-UniRule"/>
</dbReference>
<dbReference type="CDD" id="cd06529">
    <property type="entry name" value="S24_LexA-like"/>
    <property type="match status" value="1"/>
</dbReference>
<dbReference type="InterPro" id="IPR050077">
    <property type="entry name" value="LexA_repressor"/>
</dbReference>
<dbReference type="GO" id="GO:0003677">
    <property type="term" value="F:DNA binding"/>
    <property type="evidence" value="ECO:0007669"/>
    <property type="project" value="UniProtKB-UniRule"/>
</dbReference>
<gene>
    <name evidence="12" type="primary">lexA</name>
    <name evidence="16" type="ORF">JM64_01960</name>
</gene>
<reference evidence="16 17" key="1">
    <citation type="submission" date="2014-08" db="EMBL/GenBank/DDBJ databases">
        <title>Fervidobacterium pennivorans DYC genome.</title>
        <authorList>
            <person name="Wushke S."/>
        </authorList>
    </citation>
    <scope>NUCLEOTIDE SEQUENCE [LARGE SCALE GENOMIC DNA]</scope>
    <source>
        <strain evidence="16 17">DYC</strain>
    </source>
</reference>
<dbReference type="GO" id="GO:0004252">
    <property type="term" value="F:serine-type endopeptidase activity"/>
    <property type="evidence" value="ECO:0007669"/>
    <property type="project" value="UniProtKB-UniRule"/>
</dbReference>
<keyword evidence="10 12" id="KW-0234">DNA repair</keyword>
<comment type="function">
    <text evidence="12">Represses a number of genes involved in the response to DNA damage (SOS response), including recA and lexA. In the presence of single-stranded DNA, RecA interacts with LexA causing an autocatalytic cleavage which disrupts the DNA-binding part of LexA, leading to derepression of the SOS regulon and eventually DNA repair.</text>
</comment>
<evidence type="ECO:0000259" key="14">
    <source>
        <dbReference type="Pfam" id="PF00717"/>
    </source>
</evidence>
<dbReference type="InterPro" id="IPR006200">
    <property type="entry name" value="LexA"/>
</dbReference>
<evidence type="ECO:0000256" key="8">
    <source>
        <dbReference type="ARBA" id="ARBA00023125"/>
    </source>
</evidence>
<dbReference type="OrthoDB" id="9802364at2"/>
<evidence type="ECO:0000256" key="9">
    <source>
        <dbReference type="ARBA" id="ARBA00023163"/>
    </source>
</evidence>
<keyword evidence="6 12" id="KW-0068">Autocatalytic cleavage</keyword>
<keyword evidence="11 12" id="KW-0742">SOS response</keyword>
<dbReference type="InterPro" id="IPR006199">
    <property type="entry name" value="LexA_DNA-bd_dom"/>
</dbReference>
<evidence type="ECO:0000313" key="17">
    <source>
        <dbReference type="Proteomes" id="UP000077096"/>
    </source>
</evidence>
<keyword evidence="7 12" id="KW-0805">Transcription regulation</keyword>
<feature type="domain" description="LexA repressor DNA-binding" evidence="15">
    <location>
        <begin position="1"/>
        <end position="61"/>
    </location>
</feature>
<dbReference type="InterPro" id="IPR039418">
    <property type="entry name" value="LexA-like"/>
</dbReference>
<dbReference type="Proteomes" id="UP000077096">
    <property type="component" value="Chromosome"/>
</dbReference>
<evidence type="ECO:0000256" key="10">
    <source>
        <dbReference type="ARBA" id="ARBA00023204"/>
    </source>
</evidence>
<evidence type="ECO:0000256" key="5">
    <source>
        <dbReference type="ARBA" id="ARBA00022801"/>
    </source>
</evidence>
<dbReference type="KEGG" id="fng:JM64_01960"/>
<feature type="site" description="Cleavage; by autolysis" evidence="12">
    <location>
        <begin position="83"/>
        <end position="84"/>
    </location>
</feature>
<name>A0A172T1N3_FERPE</name>
<keyword evidence="9 12" id="KW-0804">Transcription</keyword>
<keyword evidence="3 12" id="KW-0235">DNA replication</keyword>
<evidence type="ECO:0000256" key="6">
    <source>
        <dbReference type="ARBA" id="ARBA00022813"/>
    </source>
</evidence>
<keyword evidence="8 12" id="KW-0238">DNA-binding</keyword>
<dbReference type="InterPro" id="IPR036390">
    <property type="entry name" value="WH_DNA-bd_sf"/>
</dbReference>
<dbReference type="Pfam" id="PF01726">
    <property type="entry name" value="LexA_DNA_bind"/>
    <property type="match status" value="1"/>
</dbReference>
<feature type="domain" description="Peptidase S24/S26A/S26B/S26C" evidence="14">
    <location>
        <begin position="76"/>
        <end position="191"/>
    </location>
</feature>
<keyword evidence="5 12" id="KW-0378">Hydrolase</keyword>
<keyword evidence="4 12" id="KW-0227">DNA damage</keyword>
<dbReference type="EC" id="3.4.21.88" evidence="12"/>
<evidence type="ECO:0000256" key="1">
    <source>
        <dbReference type="ARBA" id="ARBA00007484"/>
    </source>
</evidence>
<evidence type="ECO:0000256" key="7">
    <source>
        <dbReference type="ARBA" id="ARBA00023015"/>
    </source>
</evidence>
<evidence type="ECO:0000256" key="2">
    <source>
        <dbReference type="ARBA" id="ARBA00022491"/>
    </source>
</evidence>
<dbReference type="NCBIfam" id="TIGR00498">
    <property type="entry name" value="lexA"/>
    <property type="match status" value="1"/>
</dbReference>
<comment type="similarity">
    <text evidence="1 12 13">Belongs to the peptidase S24 family.</text>
</comment>
<dbReference type="Pfam" id="PF00717">
    <property type="entry name" value="Peptidase_S24"/>
    <property type="match status" value="1"/>
</dbReference>
<evidence type="ECO:0000256" key="12">
    <source>
        <dbReference type="HAMAP-Rule" id="MF_00015"/>
    </source>
</evidence>
<feature type="active site" description="For autocatalytic cleavage activity" evidence="12">
    <location>
        <position position="119"/>
    </location>
</feature>
<sequence length="198" mass="22803">MRELTERQKQIYEFIKEYMTIKGYAPSIRDVARHFKMTPRGAQQHIIALEKKGYIKRSRGARAITLADRKESIVVPVKGKIAAGQAIEMFEEVDEEIEVPIEMLRGYGEYFALRVQGDSMTNAHIIDGDYVILKKQYTAENNSIVAAVVDDKITLKRFVLKDNLVELVPENESYPIMRYDPKKVRIIGKMVGLIRIIR</sequence>
<comment type="caution">
    <text evidence="12">Lacks conserved residue(s) required for the propagation of feature annotation.</text>
</comment>
<comment type="catalytic activity">
    <reaction evidence="12">
        <text>Hydrolysis of Ala-|-Gly bond in repressor LexA.</text>
        <dbReference type="EC" id="3.4.21.88"/>
    </reaction>
</comment>
<dbReference type="InterPro" id="IPR036286">
    <property type="entry name" value="LexA/Signal_pep-like_sf"/>
</dbReference>
<dbReference type="PATRIC" id="fig|93466.3.peg.444"/>
<dbReference type="HAMAP" id="MF_00015">
    <property type="entry name" value="LexA"/>
    <property type="match status" value="1"/>
</dbReference>
<dbReference type="InterPro" id="IPR006197">
    <property type="entry name" value="Peptidase_S24_LexA"/>
</dbReference>